<comment type="caution">
    <text evidence="2">The sequence shown here is derived from an EMBL/GenBank/DDBJ whole genome shotgun (WGS) entry which is preliminary data.</text>
</comment>
<gene>
    <name evidence="2" type="ORF">Ocin01_07161</name>
</gene>
<organism evidence="2 3">
    <name type="scientific">Orchesella cincta</name>
    <name type="common">Springtail</name>
    <name type="synonym">Podura cincta</name>
    <dbReference type="NCBI Taxonomy" id="48709"/>
    <lineage>
        <taxon>Eukaryota</taxon>
        <taxon>Metazoa</taxon>
        <taxon>Ecdysozoa</taxon>
        <taxon>Arthropoda</taxon>
        <taxon>Hexapoda</taxon>
        <taxon>Collembola</taxon>
        <taxon>Entomobryomorpha</taxon>
        <taxon>Entomobryoidea</taxon>
        <taxon>Orchesellidae</taxon>
        <taxon>Orchesellinae</taxon>
        <taxon>Orchesella</taxon>
    </lineage>
</organism>
<feature type="region of interest" description="Disordered" evidence="1">
    <location>
        <begin position="285"/>
        <end position="409"/>
    </location>
</feature>
<feature type="compositionally biased region" description="Polar residues" evidence="1">
    <location>
        <begin position="90"/>
        <end position="143"/>
    </location>
</feature>
<keyword evidence="3" id="KW-1185">Reference proteome</keyword>
<feature type="compositionally biased region" description="Low complexity" evidence="1">
    <location>
        <begin position="217"/>
        <end position="232"/>
    </location>
</feature>
<feature type="compositionally biased region" description="Polar residues" evidence="1">
    <location>
        <begin position="1"/>
        <end position="22"/>
    </location>
</feature>
<feature type="compositionally biased region" description="Low complexity" evidence="1">
    <location>
        <begin position="24"/>
        <end position="36"/>
    </location>
</feature>
<protein>
    <submittedName>
        <fullName evidence="2">Uncharacterized protein</fullName>
    </submittedName>
</protein>
<name>A0A1D2N3K8_ORCCI</name>
<feature type="region of interest" description="Disordered" evidence="1">
    <location>
        <begin position="215"/>
        <end position="250"/>
    </location>
</feature>
<evidence type="ECO:0000256" key="1">
    <source>
        <dbReference type="SAM" id="MobiDB-lite"/>
    </source>
</evidence>
<dbReference type="EMBL" id="LJIJ01000274">
    <property type="protein sequence ID" value="ODM99515.1"/>
    <property type="molecule type" value="Genomic_DNA"/>
</dbReference>
<feature type="compositionally biased region" description="Polar residues" evidence="1">
    <location>
        <begin position="328"/>
        <end position="342"/>
    </location>
</feature>
<feature type="compositionally biased region" description="Polar residues" evidence="1">
    <location>
        <begin position="358"/>
        <end position="369"/>
    </location>
</feature>
<accession>A0A1D2N3K8</accession>
<sequence>MVGRSGSTLNGTSRVCSPSLTLDSGRGSSSAPSSPAKEMSPVQMSGGTSLGVSGGGGMAAAASSTTSSSSQNASPVFARKLSRPMEYLLGQQSEPGFVPDSSNSGSGNYATCCSSTSDTPTNSSIPTRARSSSGDGSNRSTPLSALYGTPHWWPESPPPEEHNFCPPAPPSSCNASPLKKPYLLNNLTNYIGATRLKGNSCTSSLTDHGKDLTSLESTHSQKSTHTASSSSSVPGIPTSLTSTTGDGMDVKKFTPTAFTIDFGESEGGPQAQAAEARKAAIAERLSKFAPRHRRNQSLTKSEDLAEDSSSKGKSGTNSLGRSSHHQKQSGVGNESCTSTPPKTGSLPKKLSGAKHPSGGSTSNNDSGLRSLSPETISSTTSSSSRSRPLASATAATESSKNISVSTPKS</sequence>
<feature type="non-terminal residue" evidence="2">
    <location>
        <position position="409"/>
    </location>
</feature>
<evidence type="ECO:0000313" key="3">
    <source>
        <dbReference type="Proteomes" id="UP000094527"/>
    </source>
</evidence>
<feature type="compositionally biased region" description="Low complexity" evidence="1">
    <location>
        <begin position="370"/>
        <end position="396"/>
    </location>
</feature>
<feature type="compositionally biased region" description="Low complexity" evidence="1">
    <location>
        <begin position="59"/>
        <end position="74"/>
    </location>
</feature>
<feature type="compositionally biased region" description="Polar residues" evidence="1">
    <location>
        <begin position="311"/>
        <end position="321"/>
    </location>
</feature>
<dbReference type="Proteomes" id="UP000094527">
    <property type="component" value="Unassembled WGS sequence"/>
</dbReference>
<feature type="compositionally biased region" description="Polar residues" evidence="1">
    <location>
        <begin position="397"/>
        <end position="409"/>
    </location>
</feature>
<proteinExistence type="predicted"/>
<reference evidence="2 3" key="1">
    <citation type="journal article" date="2016" name="Genome Biol. Evol.">
        <title>Gene Family Evolution Reflects Adaptation to Soil Environmental Stressors in the Genome of the Collembolan Orchesella cincta.</title>
        <authorList>
            <person name="Faddeeva-Vakhrusheva A."/>
            <person name="Derks M.F."/>
            <person name="Anvar S.Y."/>
            <person name="Agamennone V."/>
            <person name="Suring W."/>
            <person name="Smit S."/>
            <person name="van Straalen N.M."/>
            <person name="Roelofs D."/>
        </authorList>
    </citation>
    <scope>NUCLEOTIDE SEQUENCE [LARGE SCALE GENOMIC DNA]</scope>
    <source>
        <tissue evidence="2">Mixed pool</tissue>
    </source>
</reference>
<dbReference type="AlphaFoldDB" id="A0A1D2N3K8"/>
<feature type="compositionally biased region" description="Gly residues" evidence="1">
    <location>
        <begin position="48"/>
        <end position="58"/>
    </location>
</feature>
<evidence type="ECO:0000313" key="2">
    <source>
        <dbReference type="EMBL" id="ODM99515.1"/>
    </source>
</evidence>
<feature type="region of interest" description="Disordered" evidence="1">
    <location>
        <begin position="1"/>
        <end position="171"/>
    </location>
</feature>